<dbReference type="Pfam" id="PF10291">
    <property type="entry name" value="muHD"/>
    <property type="match status" value="1"/>
</dbReference>
<evidence type="ECO:0000256" key="5">
    <source>
        <dbReference type="ARBA" id="ARBA00022583"/>
    </source>
</evidence>
<reference evidence="14 15" key="1">
    <citation type="submission" date="2019-01" db="EMBL/GenBank/DDBJ databases">
        <title>Genome Assembly of Collichthys lucidus.</title>
        <authorList>
            <person name="Cai M."/>
            <person name="Xiao S."/>
        </authorList>
    </citation>
    <scope>NUCLEOTIDE SEQUENCE [LARGE SCALE GENOMIC DNA]</scope>
    <source>
        <strain evidence="14">JT15FE1705JMU</strain>
        <tissue evidence="14">Muscle</tissue>
    </source>
</reference>
<organism evidence="14 15">
    <name type="scientific">Collichthys lucidus</name>
    <name type="common">Big head croaker</name>
    <name type="synonym">Sciaena lucida</name>
    <dbReference type="NCBI Taxonomy" id="240159"/>
    <lineage>
        <taxon>Eukaryota</taxon>
        <taxon>Metazoa</taxon>
        <taxon>Chordata</taxon>
        <taxon>Craniata</taxon>
        <taxon>Vertebrata</taxon>
        <taxon>Euteleostomi</taxon>
        <taxon>Actinopterygii</taxon>
        <taxon>Neopterygii</taxon>
        <taxon>Teleostei</taxon>
        <taxon>Neoteleostei</taxon>
        <taxon>Acanthomorphata</taxon>
        <taxon>Eupercaria</taxon>
        <taxon>Sciaenidae</taxon>
        <taxon>Collichthys</taxon>
    </lineage>
</organism>
<evidence type="ECO:0000256" key="7">
    <source>
        <dbReference type="ARBA" id="ARBA00023136"/>
    </source>
</evidence>
<dbReference type="InterPro" id="IPR028565">
    <property type="entry name" value="MHD"/>
</dbReference>
<proteinExistence type="inferred from homology"/>
<evidence type="ECO:0000259" key="12">
    <source>
        <dbReference type="PROSITE" id="PS51072"/>
    </source>
</evidence>
<dbReference type="InterPro" id="IPR054713">
    <property type="entry name" value="GMIP/FCHO2-like_FCH"/>
</dbReference>
<keyword evidence="8" id="KW-0168">Coated pit</keyword>
<dbReference type="InterPro" id="IPR030122">
    <property type="entry name" value="FCHo2_F-BAR"/>
</dbReference>
<dbReference type="Gene3D" id="1.20.1270.60">
    <property type="entry name" value="Arfaptin homology (AH) domain/BAR domain"/>
    <property type="match status" value="1"/>
</dbReference>
<evidence type="ECO:0000256" key="8">
    <source>
        <dbReference type="ARBA" id="ARBA00023176"/>
    </source>
</evidence>
<evidence type="ECO:0000256" key="6">
    <source>
        <dbReference type="ARBA" id="ARBA00023054"/>
    </source>
</evidence>
<dbReference type="GO" id="GO:0005886">
    <property type="term" value="C:plasma membrane"/>
    <property type="evidence" value="ECO:0007669"/>
    <property type="project" value="TreeGrafter"/>
</dbReference>
<feature type="region of interest" description="Disordered" evidence="11">
    <location>
        <begin position="405"/>
        <end position="428"/>
    </location>
</feature>
<feature type="region of interest" description="Disordered" evidence="11">
    <location>
        <begin position="279"/>
        <end position="319"/>
    </location>
</feature>
<feature type="compositionally biased region" description="Low complexity" evidence="11">
    <location>
        <begin position="513"/>
        <end position="531"/>
    </location>
</feature>
<dbReference type="GO" id="GO:0072583">
    <property type="term" value="P:clathrin-dependent endocytosis"/>
    <property type="evidence" value="ECO:0007669"/>
    <property type="project" value="TreeGrafter"/>
</dbReference>
<evidence type="ECO:0000259" key="13">
    <source>
        <dbReference type="PROSITE" id="PS51741"/>
    </source>
</evidence>
<feature type="compositionally biased region" description="Low complexity" evidence="11">
    <location>
        <begin position="449"/>
        <end position="466"/>
    </location>
</feature>
<evidence type="ECO:0000256" key="4">
    <source>
        <dbReference type="ARBA" id="ARBA00022553"/>
    </source>
</evidence>
<feature type="region of interest" description="Disordered" evidence="11">
    <location>
        <begin position="449"/>
        <end position="544"/>
    </location>
</feature>
<keyword evidence="7" id="KW-0472">Membrane</keyword>
<dbReference type="InterPro" id="IPR001060">
    <property type="entry name" value="FCH_dom"/>
</dbReference>
<feature type="compositionally biased region" description="Polar residues" evidence="11">
    <location>
        <begin position="405"/>
        <end position="415"/>
    </location>
</feature>
<dbReference type="InterPro" id="IPR031160">
    <property type="entry name" value="F_BAR_dom"/>
</dbReference>
<dbReference type="FunFam" id="1.20.1270.60:FF:000016">
    <property type="entry name" value="FCH domain only protein 2"/>
    <property type="match status" value="1"/>
</dbReference>
<protein>
    <recommendedName>
        <fullName evidence="3">F-BAR domain only protein 2</fullName>
    </recommendedName>
</protein>
<feature type="domain" description="F-BAR" evidence="13">
    <location>
        <begin position="4"/>
        <end position="250"/>
    </location>
</feature>
<dbReference type="InterPro" id="IPR036168">
    <property type="entry name" value="AP2_Mu_C_sf"/>
</dbReference>
<feature type="region of interest" description="Disordered" evidence="11">
    <location>
        <begin position="344"/>
        <end position="370"/>
    </location>
</feature>
<dbReference type="GO" id="GO:0060028">
    <property type="term" value="P:convergent extension involved in axis elongation"/>
    <property type="evidence" value="ECO:0007669"/>
    <property type="project" value="UniProtKB-ARBA"/>
</dbReference>
<feature type="domain" description="MHD" evidence="12">
    <location>
        <begin position="553"/>
        <end position="821"/>
    </location>
</feature>
<evidence type="ECO:0000313" key="15">
    <source>
        <dbReference type="Proteomes" id="UP000298787"/>
    </source>
</evidence>
<keyword evidence="6 9" id="KW-0175">Coiled coil</keyword>
<dbReference type="InterPro" id="IPR027267">
    <property type="entry name" value="AH/BAR_dom_sf"/>
</dbReference>
<evidence type="ECO:0000256" key="1">
    <source>
        <dbReference type="ARBA" id="ARBA00004283"/>
    </source>
</evidence>
<dbReference type="Proteomes" id="UP000298787">
    <property type="component" value="Chromosome 16"/>
</dbReference>
<dbReference type="SMART" id="SM00055">
    <property type="entry name" value="FCH"/>
    <property type="match status" value="1"/>
</dbReference>
<feature type="compositionally biased region" description="Polar residues" evidence="11">
    <location>
        <begin position="532"/>
        <end position="544"/>
    </location>
</feature>
<dbReference type="STRING" id="240159.A0A4U5VA88"/>
<dbReference type="GO" id="GO:0098793">
    <property type="term" value="C:presynapse"/>
    <property type="evidence" value="ECO:0007669"/>
    <property type="project" value="GOC"/>
</dbReference>
<dbReference type="GO" id="GO:0005905">
    <property type="term" value="C:clathrin-coated pit"/>
    <property type="evidence" value="ECO:0007669"/>
    <property type="project" value="UniProtKB-SubCell"/>
</dbReference>
<name>A0A4U5VA88_COLLU</name>
<evidence type="ECO:0000256" key="10">
    <source>
        <dbReference type="SAM" id="Coils"/>
    </source>
</evidence>
<dbReference type="GO" id="GO:0030136">
    <property type="term" value="C:clathrin-coated vesicle"/>
    <property type="evidence" value="ECO:0007669"/>
    <property type="project" value="TreeGrafter"/>
</dbReference>
<dbReference type="GO" id="GO:0048488">
    <property type="term" value="P:synaptic vesicle endocytosis"/>
    <property type="evidence" value="ECO:0007669"/>
    <property type="project" value="TreeGrafter"/>
</dbReference>
<keyword evidence="4" id="KW-0597">Phosphoprotein</keyword>
<keyword evidence="15" id="KW-1185">Reference proteome</keyword>
<evidence type="ECO:0000256" key="11">
    <source>
        <dbReference type="SAM" id="MobiDB-lite"/>
    </source>
</evidence>
<keyword evidence="5" id="KW-0254">Endocytosis</keyword>
<dbReference type="PROSITE" id="PS51072">
    <property type="entry name" value="MHD"/>
    <property type="match status" value="1"/>
</dbReference>
<dbReference type="GO" id="GO:0048268">
    <property type="term" value="P:clathrin coat assembly"/>
    <property type="evidence" value="ECO:0007669"/>
    <property type="project" value="TreeGrafter"/>
</dbReference>
<feature type="coiled-coil region" evidence="10">
    <location>
        <begin position="87"/>
        <end position="114"/>
    </location>
</feature>
<dbReference type="AlphaFoldDB" id="A0A4U5VA88"/>
<dbReference type="PROSITE" id="PS51741">
    <property type="entry name" value="F_BAR"/>
    <property type="match status" value="1"/>
</dbReference>
<dbReference type="PANTHER" id="PTHR23065:SF8">
    <property type="entry name" value="F-BAR DOMAIN ONLY PROTEIN 2"/>
    <property type="match status" value="1"/>
</dbReference>
<comment type="subcellular location">
    <subcellularLocation>
        <location evidence="1">Membrane</location>
        <location evidence="1">Clathrin-coated pit</location>
        <topology evidence="1">Peripheral membrane protein</topology>
        <orientation evidence="1">Cytoplasmic side</orientation>
    </subcellularLocation>
</comment>
<dbReference type="Pfam" id="PF22699">
    <property type="entry name" value="GMIP-like_FCH"/>
    <property type="match status" value="1"/>
</dbReference>
<gene>
    <name evidence="14" type="ORF">D9C73_018523</name>
</gene>
<evidence type="ECO:0000313" key="14">
    <source>
        <dbReference type="EMBL" id="TKS84709.1"/>
    </source>
</evidence>
<evidence type="ECO:0000256" key="9">
    <source>
        <dbReference type="PROSITE-ProRule" id="PRU01077"/>
    </source>
</evidence>
<accession>A0A4U5VA88</accession>
<evidence type="ECO:0000256" key="2">
    <source>
        <dbReference type="ARBA" id="ARBA00011064"/>
    </source>
</evidence>
<dbReference type="InterPro" id="IPR018808">
    <property type="entry name" value="Muniscin_C"/>
</dbReference>
<evidence type="ECO:0000256" key="3">
    <source>
        <dbReference type="ARBA" id="ARBA00018998"/>
    </source>
</evidence>
<dbReference type="SUPFAM" id="SSF103657">
    <property type="entry name" value="BAR/IMD domain-like"/>
    <property type="match status" value="1"/>
</dbReference>
<dbReference type="CDD" id="cd07673">
    <property type="entry name" value="F-BAR_FCHO2"/>
    <property type="match status" value="1"/>
</dbReference>
<dbReference type="SUPFAM" id="SSF49447">
    <property type="entry name" value="Second domain of Mu2 adaptin subunit (ap50) of ap2 adaptor"/>
    <property type="match status" value="1"/>
</dbReference>
<dbReference type="EMBL" id="CM014093">
    <property type="protein sequence ID" value="TKS84709.1"/>
    <property type="molecule type" value="Genomic_DNA"/>
</dbReference>
<dbReference type="PANTHER" id="PTHR23065">
    <property type="entry name" value="PROLINE-SERINE-THREONINE PHOSPHATASE INTERACTING PROTEIN 1"/>
    <property type="match status" value="1"/>
</dbReference>
<sequence length="821" mass="90494">MITPYFLENFWGEKNNGFDVLYHNMKHGQISSKELTDFIRERSTIEEAYARSMTKLAKSAGNFSQLGTFAPVWEVFKSSTEKLASCHMELVRKLQELIKEVQKYVEEQAKAHKKTKEEVASTLEAVQNIQTTSQALQKSKEIYNAKTVEQERLRKEGATQRDVDKAGVKAKKATETYKSYVEKYATAKSEFEQKMAETAQKFQDIEESHILHMKEIIHSYSQSVDETHVQIGEVHNEFVRNIENTSVESLIQKLAESKGTGKERPGPIEFEECNTAIATEGAKPRKRKPFGIPGRRKDKDTDSTESTEVEAANTANGAPPGYYGAIDIQNANVPQVDAEGFVIRPEVNENDAKENSFYSSSDSEDEDEPRKFHVEIKPVQPNNGTHQNRATIDELKASIGNIILSPSTSGQMRRNQSSDELAKPRVPTSYDLANNDLLSLDPFSPTLGSSFSSSTTVPVPNRPTTPLTAGALVPPPRPSSRPKIPTGKRPINEIVRPFSPPKTSNASPPPAAPLARAESSSSLSSNASLSAGNTPTVGTSRGPSPVTLASQDALPIAVAFTESVNAYFKGADPTKCIVKITGDMTFSFPMGIIKVFTTNPSPAVLTFKLKNTSRLEQVLPNQQLLYSDPSQSDSNSKDFWFNMQALTSYLRKASEQNPSASYYNVDILKYQVLSDGIHSTPLNLTVYWKCTPSTSDLRVDYRYNPESMVSPGSLTNVQILVPVDGGVTSMQSLPNSIWNSEQNKCLWKLSDISEKSENEGAGSLRAKFELSNGPSNPSTLAVQFMSEGSTLSGVDMELQGTGYRLSLNKKRFATGRYMADC</sequence>
<comment type="similarity">
    <text evidence="2">Belongs to the FCHO family.</text>
</comment>
<dbReference type="FunFam" id="2.60.40.1170:FF:000005">
    <property type="entry name" value="SH3-containing GRB2-like protein 3-interacting protein 1 isoform X3"/>
    <property type="match status" value="1"/>
</dbReference>